<comment type="caution">
    <text evidence="3">The sequence shown here is derived from an EMBL/GenBank/DDBJ whole genome shotgun (WGS) entry which is preliminary data.</text>
</comment>
<evidence type="ECO:0000256" key="1">
    <source>
        <dbReference type="ARBA" id="ARBA00038101"/>
    </source>
</evidence>
<evidence type="ECO:0000256" key="2">
    <source>
        <dbReference type="SAM" id="MobiDB-lite"/>
    </source>
</evidence>
<dbReference type="InterPro" id="IPR050767">
    <property type="entry name" value="Sel1_AlgK"/>
</dbReference>
<gene>
    <name evidence="3" type="ORF">BWQ96_02033</name>
</gene>
<feature type="compositionally biased region" description="Basic and acidic residues" evidence="2">
    <location>
        <begin position="502"/>
        <end position="533"/>
    </location>
</feature>
<dbReference type="Proteomes" id="UP000247409">
    <property type="component" value="Unassembled WGS sequence"/>
</dbReference>
<evidence type="ECO:0000313" key="4">
    <source>
        <dbReference type="Proteomes" id="UP000247409"/>
    </source>
</evidence>
<proteinExistence type="inferred from homology"/>
<feature type="region of interest" description="Disordered" evidence="2">
    <location>
        <begin position="502"/>
        <end position="550"/>
    </location>
</feature>
<reference evidence="3 4" key="1">
    <citation type="journal article" date="2018" name="Mol. Biol. Evol.">
        <title>Analysis of the draft genome of the red seaweed Gracilariopsis chorda provides insights into genome size evolution in Rhodophyta.</title>
        <authorList>
            <person name="Lee J."/>
            <person name="Yang E.C."/>
            <person name="Graf L."/>
            <person name="Yang J.H."/>
            <person name="Qiu H."/>
            <person name="Zel Zion U."/>
            <person name="Chan C.X."/>
            <person name="Stephens T.G."/>
            <person name="Weber A.P.M."/>
            <person name="Boo G.H."/>
            <person name="Boo S.M."/>
            <person name="Kim K.M."/>
            <person name="Shin Y."/>
            <person name="Jung M."/>
            <person name="Lee S.J."/>
            <person name="Yim H.S."/>
            <person name="Lee J.H."/>
            <person name="Bhattacharya D."/>
            <person name="Yoon H.S."/>
        </authorList>
    </citation>
    <scope>NUCLEOTIDE SEQUENCE [LARGE SCALE GENOMIC DNA]</scope>
    <source>
        <strain evidence="3 4">SKKU-2015</strain>
        <tissue evidence="3">Whole body</tissue>
    </source>
</reference>
<dbReference type="STRING" id="448386.A0A2V3J104"/>
<dbReference type="Pfam" id="PF08238">
    <property type="entry name" value="Sel1"/>
    <property type="match status" value="9"/>
</dbReference>
<dbReference type="OrthoDB" id="156520at2759"/>
<dbReference type="PANTHER" id="PTHR11102">
    <property type="entry name" value="SEL-1-LIKE PROTEIN"/>
    <property type="match status" value="1"/>
</dbReference>
<protein>
    <submittedName>
        <fullName evidence="3">Protein sel-1-like</fullName>
    </submittedName>
</protein>
<accession>A0A2V3J104</accession>
<dbReference type="EMBL" id="NBIV01000016">
    <property type="protein sequence ID" value="PXF48081.1"/>
    <property type="molecule type" value="Genomic_DNA"/>
</dbReference>
<dbReference type="InterPro" id="IPR006597">
    <property type="entry name" value="Sel1-like"/>
</dbReference>
<evidence type="ECO:0000313" key="3">
    <source>
        <dbReference type="EMBL" id="PXF48081.1"/>
    </source>
</evidence>
<dbReference type="Gene3D" id="1.25.40.10">
    <property type="entry name" value="Tetratricopeptide repeat domain"/>
    <property type="match status" value="3"/>
</dbReference>
<dbReference type="InterPro" id="IPR011990">
    <property type="entry name" value="TPR-like_helical_dom_sf"/>
</dbReference>
<dbReference type="AlphaFoldDB" id="A0A2V3J104"/>
<sequence length="550" mass="61475">MFLLYSRSKLFTPVVRRAWLVSRTFPVRKLPNVGSDKIVLSNFSLTPTKPDAFEFHDQNSSAQEAERLLTEPNASDSFEGRAGRALELLQVAVSQDSPRAKTLLGSMFREGLIVEQDRAKAERLFEEAAAEGDPVAQCSLGALQLDVLKQEKAAEIRDKVTHTEFAVDVDDKGEIRGRLQMEVEGLPMTDAPKPAELVRRVRKARRKAGFTDQESREYEEFVRREREGQLVEKRRIAMSWLEKAAEHGNDEAMVILGNEVLDDDPDRAIELYESAIRSGHNTDAYYNLGQIYTKGHGSVQPDPKIALKNFAMAAQLGDPSAQFYLGHLYRVGSREVGVDAASSRQYIELAAAQDHPGALYYLALMHRNGEAGLEKSDGAFLRYVREAANRDHGPAHICLAELYYTGSNGEEVDYTKALKHFLEAGRLGEAEALCSAAAMHFHGFGTPEEQHEAFLLYQRAAELGSVQALRNIGSMYFHGQGIPANKKLSEYFFRVAEERDSDNQKRDEIHLQTPVEKTDAPKHPMADIPRPDKEAEESTIVDDIAKHTTS</sequence>
<keyword evidence="4" id="KW-1185">Reference proteome</keyword>
<dbReference type="SMART" id="SM00671">
    <property type="entry name" value="SEL1"/>
    <property type="match status" value="7"/>
</dbReference>
<organism evidence="3 4">
    <name type="scientific">Gracilariopsis chorda</name>
    <dbReference type="NCBI Taxonomy" id="448386"/>
    <lineage>
        <taxon>Eukaryota</taxon>
        <taxon>Rhodophyta</taxon>
        <taxon>Florideophyceae</taxon>
        <taxon>Rhodymeniophycidae</taxon>
        <taxon>Gracilariales</taxon>
        <taxon>Gracilariaceae</taxon>
        <taxon>Gracilariopsis</taxon>
    </lineage>
</organism>
<dbReference type="SUPFAM" id="SSF81901">
    <property type="entry name" value="HCP-like"/>
    <property type="match status" value="3"/>
</dbReference>
<name>A0A2V3J104_9FLOR</name>
<dbReference type="PANTHER" id="PTHR11102:SF160">
    <property type="entry name" value="ERAD-ASSOCIATED E3 UBIQUITIN-PROTEIN LIGASE COMPONENT HRD3"/>
    <property type="match status" value="1"/>
</dbReference>
<comment type="similarity">
    <text evidence="1">Belongs to the sel-1 family.</text>
</comment>